<dbReference type="AlphaFoldDB" id="A0A8K0QSM2"/>
<keyword evidence="2" id="KW-1185">Reference proteome</keyword>
<evidence type="ECO:0000313" key="2">
    <source>
        <dbReference type="Proteomes" id="UP000813461"/>
    </source>
</evidence>
<reference evidence="1" key="1">
    <citation type="journal article" date="2021" name="Nat. Commun.">
        <title>Genetic determinants of endophytism in the Arabidopsis root mycobiome.</title>
        <authorList>
            <person name="Mesny F."/>
            <person name="Miyauchi S."/>
            <person name="Thiergart T."/>
            <person name="Pickel B."/>
            <person name="Atanasova L."/>
            <person name="Karlsson M."/>
            <person name="Huettel B."/>
            <person name="Barry K.W."/>
            <person name="Haridas S."/>
            <person name="Chen C."/>
            <person name="Bauer D."/>
            <person name="Andreopoulos W."/>
            <person name="Pangilinan J."/>
            <person name="LaButti K."/>
            <person name="Riley R."/>
            <person name="Lipzen A."/>
            <person name="Clum A."/>
            <person name="Drula E."/>
            <person name="Henrissat B."/>
            <person name="Kohler A."/>
            <person name="Grigoriev I.V."/>
            <person name="Martin F.M."/>
            <person name="Hacquard S."/>
        </authorList>
    </citation>
    <scope>NUCLEOTIDE SEQUENCE</scope>
    <source>
        <strain evidence="1">MPI-SDFR-AT-0120</strain>
    </source>
</reference>
<name>A0A8K0QSM2_9PLEO</name>
<dbReference type="OrthoDB" id="3552169at2759"/>
<dbReference type="EMBL" id="JAGMVJ010000032">
    <property type="protein sequence ID" value="KAH7068508.1"/>
    <property type="molecule type" value="Genomic_DNA"/>
</dbReference>
<evidence type="ECO:0000313" key="1">
    <source>
        <dbReference type="EMBL" id="KAH7068508.1"/>
    </source>
</evidence>
<protein>
    <submittedName>
        <fullName evidence="1">Uncharacterized protein</fullName>
    </submittedName>
</protein>
<sequence>MSSPRFQRIEANCKIIWGNDSDYDIDAETDDWEYYSCVVKKDYGTAFRPPLTMTGLCPSSDAALAELDRMLGLWAKQVVRGTDMTKDEMLSIFGGRKGEKKGVLGSFIGECEKRG</sequence>
<gene>
    <name evidence="1" type="ORF">FB567DRAFT_541209</name>
</gene>
<accession>A0A8K0QSM2</accession>
<dbReference type="Proteomes" id="UP000813461">
    <property type="component" value="Unassembled WGS sequence"/>
</dbReference>
<proteinExistence type="predicted"/>
<comment type="caution">
    <text evidence="1">The sequence shown here is derived from an EMBL/GenBank/DDBJ whole genome shotgun (WGS) entry which is preliminary data.</text>
</comment>
<organism evidence="1 2">
    <name type="scientific">Paraphoma chrysanthemicola</name>
    <dbReference type="NCBI Taxonomy" id="798071"/>
    <lineage>
        <taxon>Eukaryota</taxon>
        <taxon>Fungi</taxon>
        <taxon>Dikarya</taxon>
        <taxon>Ascomycota</taxon>
        <taxon>Pezizomycotina</taxon>
        <taxon>Dothideomycetes</taxon>
        <taxon>Pleosporomycetidae</taxon>
        <taxon>Pleosporales</taxon>
        <taxon>Pleosporineae</taxon>
        <taxon>Phaeosphaeriaceae</taxon>
        <taxon>Paraphoma</taxon>
    </lineage>
</organism>